<dbReference type="NCBIfam" id="TIGR00778">
    <property type="entry name" value="ahpD_dom"/>
    <property type="match status" value="1"/>
</dbReference>
<gene>
    <name evidence="2" type="ORF">IM816_02185</name>
</gene>
<dbReference type="SUPFAM" id="SSF69118">
    <property type="entry name" value="AhpD-like"/>
    <property type="match status" value="1"/>
</dbReference>
<keyword evidence="3" id="KW-1185">Reference proteome</keyword>
<dbReference type="RefSeq" id="WP_250339610.1">
    <property type="nucleotide sequence ID" value="NZ_CP063231.1"/>
</dbReference>
<dbReference type="EMBL" id="CP063231">
    <property type="protein sequence ID" value="URL58949.1"/>
    <property type="molecule type" value="Genomic_DNA"/>
</dbReference>
<dbReference type="Proteomes" id="UP001056681">
    <property type="component" value="Chromosome"/>
</dbReference>
<dbReference type="InterPro" id="IPR029032">
    <property type="entry name" value="AhpD-like"/>
</dbReference>
<dbReference type="Pfam" id="PF02627">
    <property type="entry name" value="CMD"/>
    <property type="match status" value="1"/>
</dbReference>
<protein>
    <submittedName>
        <fullName evidence="2">Carboxymuconolactone decarboxylase family protein</fullName>
    </submittedName>
</protein>
<dbReference type="Gene3D" id="1.20.1290.10">
    <property type="entry name" value="AhpD-like"/>
    <property type="match status" value="1"/>
</dbReference>
<dbReference type="InterPro" id="IPR003779">
    <property type="entry name" value="CMD-like"/>
</dbReference>
<dbReference type="PANTHER" id="PTHR34846:SF10">
    <property type="entry name" value="CYTOPLASMIC PROTEIN"/>
    <property type="match status" value="1"/>
</dbReference>
<evidence type="ECO:0000313" key="2">
    <source>
        <dbReference type="EMBL" id="URL58949.1"/>
    </source>
</evidence>
<feature type="domain" description="Carboxymuconolactone decarboxylase-like" evidence="1">
    <location>
        <begin position="16"/>
        <end position="94"/>
    </location>
</feature>
<reference evidence="2" key="1">
    <citation type="submission" date="2020-10" db="EMBL/GenBank/DDBJ databases">
        <title>Whole-genome sequence of Luteibacter sp. EIF3.</title>
        <authorList>
            <person name="Friedrich I."/>
            <person name="Hertel R."/>
            <person name="Daniel R."/>
        </authorList>
    </citation>
    <scope>NUCLEOTIDE SEQUENCE</scope>
    <source>
        <strain evidence="2">EIF3</strain>
    </source>
</reference>
<organism evidence="2 3">
    <name type="scientific">Luteibacter flocculans</name>
    <dbReference type="NCBI Taxonomy" id="2780091"/>
    <lineage>
        <taxon>Bacteria</taxon>
        <taxon>Pseudomonadati</taxon>
        <taxon>Pseudomonadota</taxon>
        <taxon>Gammaproteobacteria</taxon>
        <taxon>Lysobacterales</taxon>
        <taxon>Rhodanobacteraceae</taxon>
        <taxon>Luteibacter</taxon>
    </lineage>
</organism>
<dbReference type="InterPro" id="IPR004675">
    <property type="entry name" value="AhpD_core"/>
</dbReference>
<dbReference type="PANTHER" id="PTHR34846">
    <property type="entry name" value="4-CARBOXYMUCONOLACTONE DECARBOXYLASE FAMILY PROTEIN (AFU_ORTHOLOGUE AFUA_6G11590)"/>
    <property type="match status" value="1"/>
</dbReference>
<evidence type="ECO:0000259" key="1">
    <source>
        <dbReference type="Pfam" id="PF02627"/>
    </source>
</evidence>
<name>A0ABY4T1Y0_9GAMM</name>
<sequence>MSPRLDYTKVSPAGVKALGGVYGHVMQSGLEAELVDLVYLRTSQINGCAYCLDMHTRDLVKRGVRIEKIALVQAWQEGGPLFTEREKAALAWAETVTQVAQTNVPDAAYDAASAVFSEKELVDLTIAIGLMNMYNRLAIAFRNTPQAVREANA</sequence>
<accession>A0ABY4T1Y0</accession>
<evidence type="ECO:0000313" key="3">
    <source>
        <dbReference type="Proteomes" id="UP001056681"/>
    </source>
</evidence>
<proteinExistence type="predicted"/>